<reference evidence="13" key="1">
    <citation type="submission" date="2023-08" db="EMBL/GenBank/DDBJ databases">
        <authorList>
            <person name="Chen Y."/>
            <person name="Shah S."/>
            <person name="Dougan E. K."/>
            <person name="Thang M."/>
            <person name="Chan C."/>
        </authorList>
    </citation>
    <scope>NUCLEOTIDE SEQUENCE</scope>
</reference>
<keyword evidence="14" id="KW-1185">Reference proteome</keyword>
<evidence type="ECO:0000313" key="14">
    <source>
        <dbReference type="Proteomes" id="UP001178507"/>
    </source>
</evidence>
<dbReference type="InterPro" id="IPR000757">
    <property type="entry name" value="Beta-glucanase-like"/>
</dbReference>
<keyword evidence="7" id="KW-1015">Disulfide bond</keyword>
<evidence type="ECO:0000256" key="3">
    <source>
        <dbReference type="ARBA" id="ARBA00022692"/>
    </source>
</evidence>
<dbReference type="SMART" id="SM00181">
    <property type="entry name" value="EGF"/>
    <property type="match status" value="2"/>
</dbReference>
<proteinExistence type="inferred from homology"/>
<dbReference type="SUPFAM" id="SSF49899">
    <property type="entry name" value="Concanavalin A-like lectins/glucanases"/>
    <property type="match status" value="2"/>
</dbReference>
<dbReference type="Gene3D" id="2.60.120.200">
    <property type="match status" value="1"/>
</dbReference>
<accession>A0AA36JNT0</accession>
<evidence type="ECO:0000256" key="7">
    <source>
        <dbReference type="ARBA" id="ARBA00023157"/>
    </source>
</evidence>
<comment type="caution">
    <text evidence="13">The sequence shown here is derived from an EMBL/GenBank/DDBJ whole genome shotgun (WGS) entry which is preliminary data.</text>
</comment>
<feature type="region of interest" description="Disordered" evidence="10">
    <location>
        <begin position="815"/>
        <end position="853"/>
    </location>
</feature>
<comment type="similarity">
    <text evidence="2">Belongs to the SKN1/KRE6 family.</text>
</comment>
<dbReference type="PROSITE" id="PS51762">
    <property type="entry name" value="GH16_2"/>
    <property type="match status" value="1"/>
</dbReference>
<evidence type="ECO:0000256" key="5">
    <source>
        <dbReference type="ARBA" id="ARBA00022989"/>
    </source>
</evidence>
<feature type="chain" id="PRO_5041387307" description="GH16 domain-containing protein" evidence="11">
    <location>
        <begin position="28"/>
        <end position="853"/>
    </location>
</feature>
<name>A0AA36JNT0_9DINO</name>
<feature type="signal peptide" evidence="11">
    <location>
        <begin position="1"/>
        <end position="27"/>
    </location>
</feature>
<evidence type="ECO:0000259" key="12">
    <source>
        <dbReference type="PROSITE" id="PS51762"/>
    </source>
</evidence>
<keyword evidence="4" id="KW-0735">Signal-anchor</keyword>
<keyword evidence="9" id="KW-0961">Cell wall biogenesis/degradation</keyword>
<evidence type="ECO:0000256" key="1">
    <source>
        <dbReference type="ARBA" id="ARBA00004606"/>
    </source>
</evidence>
<gene>
    <name evidence="13" type="ORF">EVOR1521_LOCUS30681</name>
</gene>
<keyword evidence="5" id="KW-1133">Transmembrane helix</keyword>
<keyword evidence="6" id="KW-0472">Membrane</keyword>
<organism evidence="13 14">
    <name type="scientific">Effrenium voratum</name>
    <dbReference type="NCBI Taxonomy" id="2562239"/>
    <lineage>
        <taxon>Eukaryota</taxon>
        <taxon>Sar</taxon>
        <taxon>Alveolata</taxon>
        <taxon>Dinophyceae</taxon>
        <taxon>Suessiales</taxon>
        <taxon>Symbiodiniaceae</taxon>
        <taxon>Effrenium</taxon>
    </lineage>
</organism>
<evidence type="ECO:0000256" key="10">
    <source>
        <dbReference type="SAM" id="MobiDB-lite"/>
    </source>
</evidence>
<evidence type="ECO:0000256" key="8">
    <source>
        <dbReference type="ARBA" id="ARBA00023180"/>
    </source>
</evidence>
<dbReference type="InterPro" id="IPR000742">
    <property type="entry name" value="EGF"/>
</dbReference>
<dbReference type="GO" id="GO:0005886">
    <property type="term" value="C:plasma membrane"/>
    <property type="evidence" value="ECO:0007669"/>
    <property type="project" value="TreeGrafter"/>
</dbReference>
<protein>
    <recommendedName>
        <fullName evidence="12">GH16 domain-containing protein</fullName>
    </recommendedName>
</protein>
<dbReference type="InterPro" id="IPR013320">
    <property type="entry name" value="ConA-like_dom_sf"/>
</dbReference>
<dbReference type="Pfam" id="PF23106">
    <property type="entry name" value="EGF_Teneurin"/>
    <property type="match status" value="1"/>
</dbReference>
<evidence type="ECO:0000313" key="13">
    <source>
        <dbReference type="EMBL" id="CAJ1409637.1"/>
    </source>
</evidence>
<dbReference type="PANTHER" id="PTHR31361">
    <property type="entry name" value="BETA-GLUCAN SYNTHESIS-ASSOCIATED PROTEIN KRE6-RELATED"/>
    <property type="match status" value="1"/>
</dbReference>
<keyword evidence="3" id="KW-0812">Transmembrane</keyword>
<dbReference type="PANTHER" id="PTHR31361:SF1">
    <property type="entry name" value="BETA-GLUCAN SYNTHESIS-ASSOCIATED PROTEIN KRE6-RELATED"/>
    <property type="match status" value="1"/>
</dbReference>
<dbReference type="EMBL" id="CAUJNA010003779">
    <property type="protein sequence ID" value="CAJ1409637.1"/>
    <property type="molecule type" value="Genomic_DNA"/>
</dbReference>
<evidence type="ECO:0000256" key="9">
    <source>
        <dbReference type="ARBA" id="ARBA00023316"/>
    </source>
</evidence>
<dbReference type="InterPro" id="IPR005629">
    <property type="entry name" value="Skn1/Kre6/Sbg1"/>
</dbReference>
<dbReference type="Pfam" id="PF03935">
    <property type="entry name" value="SKN1_KRE6_Sbg1"/>
    <property type="match status" value="1"/>
</dbReference>
<keyword evidence="11" id="KW-0732">Signal</keyword>
<sequence length="853" mass="93659">MGCRQHRIRPVRRDLLALLLLPSVGVGQPAPPVGECPQSEWVDPQTPPSACSQRDSAGRDLTLVFSDEFNVPGRTFADGHDPVWTAITGFPSTNDQENSYDDSPHHATTSDGNLWLRISNQESVLKVVNASSGKMETKTRPYTSAMLQSWNKFCFTGGVVEISAKFPGRPDLPGLWPAFWLLGNLGRATVETSVNNVWPYTYSQCPAENLDAANQDPRKQQRINQCLGSNWTSRFGLQPHQGRGAMEIDILEVLPGTYAPDYKKEKVETGICKPQLETLYSKLDMPRPHLLNTLQAAPGIPFLADQRPPGPPRLNTTCVPEWGKQWYDELRPDAPGVYGPDSAINYHNYGKYIVNINPWTDVEIQIDSMGAMTTLPADAFEKQHVYRLEWSTEGSGQLTFWMDGKLLYRLDGKLLERQMAVTKDGEAVGLMLARKLLLEPVSMILNIDVSKQWGWDIVERECGGDCGCCFDCGNPECVSCMLQQGNGIEFLHKMCRTLPATFEVDYIRVFQTQDQQAEDRKGCSPKVAPTQGWIDSQSSLFVLPNFDAPLQPVYAGGARCQVDTNCGSNSGSGTCLDGVCRCHEGWTGPSCLARLAGAALACRPLELELVGGGPCFVNSTHDNCGLGTCVEVNRPWDAPWQTVKASSGRFVPAGSGDGRCSCPNGWKGPFCAVKEEGEESKGWHNKACVPDSRLSSPELERLIAKICRKWIIDGTDIGNDKVSKACSEIVWQSKGQFSTCGTWPRASWLVQAVKAERGLCCTRLDDQGREICFEDDAQFDVLAAVAVGSLALMAVLSCLRQAHLRGGLFSRKAERASANGFNKEDDSTEDTETEDEANGFSGSDSEDSHSSRP</sequence>
<dbReference type="Proteomes" id="UP001178507">
    <property type="component" value="Unassembled WGS sequence"/>
</dbReference>
<comment type="subcellular location">
    <subcellularLocation>
        <location evidence="1">Membrane</location>
        <topology evidence="1">Single-pass type II membrane protein</topology>
    </subcellularLocation>
</comment>
<evidence type="ECO:0000256" key="11">
    <source>
        <dbReference type="SAM" id="SignalP"/>
    </source>
</evidence>
<evidence type="ECO:0000256" key="6">
    <source>
        <dbReference type="ARBA" id="ARBA00023136"/>
    </source>
</evidence>
<dbReference type="GO" id="GO:0015926">
    <property type="term" value="F:glucosidase activity"/>
    <property type="evidence" value="ECO:0007669"/>
    <property type="project" value="TreeGrafter"/>
</dbReference>
<dbReference type="GO" id="GO:0071555">
    <property type="term" value="P:cell wall organization"/>
    <property type="evidence" value="ECO:0007669"/>
    <property type="project" value="UniProtKB-KW"/>
</dbReference>
<keyword evidence="8" id="KW-0325">Glycoprotein</keyword>
<dbReference type="GO" id="GO:0005789">
    <property type="term" value="C:endoplasmic reticulum membrane"/>
    <property type="evidence" value="ECO:0007669"/>
    <property type="project" value="TreeGrafter"/>
</dbReference>
<evidence type="ECO:0000256" key="4">
    <source>
        <dbReference type="ARBA" id="ARBA00022968"/>
    </source>
</evidence>
<feature type="domain" description="GH16" evidence="12">
    <location>
        <begin position="39"/>
        <end position="515"/>
    </location>
</feature>
<dbReference type="GO" id="GO:0006078">
    <property type="term" value="P:(1-&gt;6)-beta-D-glucan biosynthetic process"/>
    <property type="evidence" value="ECO:0007669"/>
    <property type="project" value="TreeGrafter"/>
</dbReference>
<feature type="compositionally biased region" description="Acidic residues" evidence="10">
    <location>
        <begin position="826"/>
        <end position="837"/>
    </location>
</feature>
<dbReference type="AlphaFoldDB" id="A0AA36JNT0"/>
<evidence type="ECO:0000256" key="2">
    <source>
        <dbReference type="ARBA" id="ARBA00010962"/>
    </source>
</evidence>